<keyword evidence="1" id="KW-1133">Transmembrane helix</keyword>
<dbReference type="OrthoDB" id="3872739at2"/>
<dbReference type="RefSeq" id="WP_093840246.1">
    <property type="nucleotide sequence ID" value="NZ_FOLM01000011.1"/>
</dbReference>
<reference evidence="2 3" key="1">
    <citation type="submission" date="2016-10" db="EMBL/GenBank/DDBJ databases">
        <authorList>
            <person name="de Groot N.N."/>
        </authorList>
    </citation>
    <scope>NUCLEOTIDE SEQUENCE [LARGE SCALE GENOMIC DNA]</scope>
    <source>
        <strain evidence="2 3">CGMCC 4.5739</strain>
    </source>
</reference>
<gene>
    <name evidence="2" type="ORF">SAMN05421773_111192</name>
</gene>
<keyword evidence="3" id="KW-1185">Reference proteome</keyword>
<keyword evidence="1" id="KW-0812">Transmembrane</keyword>
<evidence type="ECO:0000256" key="1">
    <source>
        <dbReference type="SAM" id="Phobius"/>
    </source>
</evidence>
<dbReference type="Proteomes" id="UP000199207">
    <property type="component" value="Unassembled WGS sequence"/>
</dbReference>
<dbReference type="AlphaFoldDB" id="A0A1I1QND7"/>
<dbReference type="STRING" id="910347.SAMN05421773_111192"/>
<keyword evidence="1" id="KW-0472">Membrane</keyword>
<dbReference type="EMBL" id="FOLM01000011">
    <property type="protein sequence ID" value="SFD23559.1"/>
    <property type="molecule type" value="Genomic_DNA"/>
</dbReference>
<proteinExistence type="predicted"/>
<name>A0A1I1QND7_9ACTN</name>
<evidence type="ECO:0000313" key="3">
    <source>
        <dbReference type="Proteomes" id="UP000199207"/>
    </source>
</evidence>
<organism evidence="2 3">
    <name type="scientific">Streptomyces aidingensis</name>
    <dbReference type="NCBI Taxonomy" id="910347"/>
    <lineage>
        <taxon>Bacteria</taxon>
        <taxon>Bacillati</taxon>
        <taxon>Actinomycetota</taxon>
        <taxon>Actinomycetes</taxon>
        <taxon>Kitasatosporales</taxon>
        <taxon>Streptomycetaceae</taxon>
        <taxon>Streptomyces</taxon>
    </lineage>
</organism>
<protein>
    <submittedName>
        <fullName evidence="2">Capsular polysaccharide biosynthesis protein</fullName>
    </submittedName>
</protein>
<feature type="transmembrane region" description="Helical" evidence="1">
    <location>
        <begin position="52"/>
        <end position="72"/>
    </location>
</feature>
<accession>A0A1I1QND7</accession>
<sequence>MTAPSAPSAPSAELVPVTGADAAPASGAARPSGRPSGLLPPLRRWAAGLPGWWPVAAGALLGLLLGGAWAVLTPPRYAATSQVVVEPVRSAEGGDPAVMAAVGWAQLYGRLATDPAVLADAGAPVRDAELRAATSPDAPVVEITATAGRPALAVTAADALAGALIRHGEQAADATGARLSLLLPAAAPAAPVTPAPLVCVATALTAGTLLGTFPLLLGRRRRTP</sequence>
<evidence type="ECO:0000313" key="2">
    <source>
        <dbReference type="EMBL" id="SFD23559.1"/>
    </source>
</evidence>